<keyword evidence="10 16" id="KW-0863">Zinc-finger</keyword>
<dbReference type="GO" id="GO:0005634">
    <property type="term" value="C:nucleus"/>
    <property type="evidence" value="ECO:0007669"/>
    <property type="project" value="UniProtKB-SubCell"/>
</dbReference>
<comment type="subunit">
    <text evidence="17">Interacts with E2 UBC2, forming a complex with ubiquitin ligase activity.</text>
</comment>
<dbReference type="OrthoDB" id="9049620at2759"/>
<dbReference type="GO" id="GO:0097505">
    <property type="term" value="C:Rad6-Rad18 complex"/>
    <property type="evidence" value="ECO:0007669"/>
    <property type="project" value="TreeGrafter"/>
</dbReference>
<dbReference type="GO" id="GO:0008270">
    <property type="term" value="F:zinc ion binding"/>
    <property type="evidence" value="ECO:0007669"/>
    <property type="project" value="UniProtKB-KW"/>
</dbReference>
<keyword evidence="11 17" id="KW-0833">Ubl conjugation pathway</keyword>
<evidence type="ECO:0000313" key="21">
    <source>
        <dbReference type="EMBL" id="KAF2103442.1"/>
    </source>
</evidence>
<evidence type="ECO:0000256" key="15">
    <source>
        <dbReference type="ARBA" id="ARBA00023242"/>
    </source>
</evidence>
<dbReference type="PROSITE" id="PS50800">
    <property type="entry name" value="SAP"/>
    <property type="match status" value="1"/>
</dbReference>
<evidence type="ECO:0000256" key="12">
    <source>
        <dbReference type="ARBA" id="ARBA00022833"/>
    </source>
</evidence>
<evidence type="ECO:0000256" key="9">
    <source>
        <dbReference type="ARBA" id="ARBA00022763"/>
    </source>
</evidence>
<dbReference type="PANTHER" id="PTHR14134:SF2">
    <property type="entry name" value="E3 UBIQUITIN-PROTEIN LIGASE RAD18"/>
    <property type="match status" value="1"/>
</dbReference>
<feature type="region of interest" description="Disordered" evidence="18">
    <location>
        <begin position="102"/>
        <end position="181"/>
    </location>
</feature>
<evidence type="ECO:0000256" key="11">
    <source>
        <dbReference type="ARBA" id="ARBA00022786"/>
    </source>
</evidence>
<evidence type="ECO:0000259" key="20">
    <source>
        <dbReference type="PROSITE" id="PS50800"/>
    </source>
</evidence>
<keyword evidence="22" id="KW-1185">Reference proteome</keyword>
<dbReference type="FunFam" id="3.30.40.10:FF:000172">
    <property type="entry name" value="E3 ubiquitin-protein ligase RAD18"/>
    <property type="match status" value="1"/>
</dbReference>
<evidence type="ECO:0000256" key="16">
    <source>
        <dbReference type="PROSITE-ProRule" id="PRU00175"/>
    </source>
</evidence>
<keyword evidence="7 17" id="KW-0808">Transferase</keyword>
<evidence type="ECO:0000256" key="5">
    <source>
        <dbReference type="ARBA" id="ARBA00012483"/>
    </source>
</evidence>
<evidence type="ECO:0000313" key="22">
    <source>
        <dbReference type="Proteomes" id="UP000799772"/>
    </source>
</evidence>
<dbReference type="GO" id="GO:0003697">
    <property type="term" value="F:single-stranded DNA binding"/>
    <property type="evidence" value="ECO:0007669"/>
    <property type="project" value="UniProtKB-UniRule"/>
</dbReference>
<dbReference type="SMART" id="SM00184">
    <property type="entry name" value="RING"/>
    <property type="match status" value="1"/>
</dbReference>
<dbReference type="PROSITE" id="PS50089">
    <property type="entry name" value="ZF_RING_2"/>
    <property type="match status" value="1"/>
</dbReference>
<comment type="similarity">
    <text evidence="4 17">Belongs to the RAD18 family.</text>
</comment>
<dbReference type="GO" id="GO:0006281">
    <property type="term" value="P:DNA repair"/>
    <property type="evidence" value="ECO:0007669"/>
    <property type="project" value="UniProtKB-KW"/>
</dbReference>
<dbReference type="SMART" id="SM00513">
    <property type="entry name" value="SAP"/>
    <property type="match status" value="1"/>
</dbReference>
<dbReference type="SUPFAM" id="SSF57850">
    <property type="entry name" value="RING/U-box"/>
    <property type="match status" value="1"/>
</dbReference>
<dbReference type="AlphaFoldDB" id="A0A9P4IS15"/>
<evidence type="ECO:0000256" key="3">
    <source>
        <dbReference type="ARBA" id="ARBA00004906"/>
    </source>
</evidence>
<protein>
    <recommendedName>
        <fullName evidence="6 17">Postreplication repair E3 ubiquitin-protein ligase RAD18</fullName>
        <ecNumber evidence="5 17">2.3.2.27</ecNumber>
    </recommendedName>
    <alternativeName>
        <fullName evidence="17">RING-type E3 ubiquitin transferase RAD18</fullName>
    </alternativeName>
</protein>
<evidence type="ECO:0000256" key="10">
    <source>
        <dbReference type="ARBA" id="ARBA00022771"/>
    </source>
</evidence>
<dbReference type="NCBIfam" id="TIGR00599">
    <property type="entry name" value="rad18"/>
    <property type="match status" value="1"/>
</dbReference>
<dbReference type="InterPro" id="IPR004580">
    <property type="entry name" value="Rad18_fungi"/>
</dbReference>
<evidence type="ECO:0000256" key="17">
    <source>
        <dbReference type="RuleBase" id="RU368093"/>
    </source>
</evidence>
<accession>A0A9P4IS15</accession>
<dbReference type="InterPro" id="IPR039577">
    <property type="entry name" value="Rad18"/>
</dbReference>
<evidence type="ECO:0000256" key="8">
    <source>
        <dbReference type="ARBA" id="ARBA00022723"/>
    </source>
</evidence>
<dbReference type="InterPro" id="IPR003034">
    <property type="entry name" value="SAP_dom"/>
</dbReference>
<evidence type="ECO:0000256" key="14">
    <source>
        <dbReference type="ARBA" id="ARBA00023204"/>
    </source>
</evidence>
<comment type="pathway">
    <text evidence="3 17">Protein modification; protein ubiquitination.</text>
</comment>
<dbReference type="EC" id="2.3.2.27" evidence="5 17"/>
<dbReference type="InterPro" id="IPR013083">
    <property type="entry name" value="Znf_RING/FYVE/PHD"/>
</dbReference>
<keyword evidence="9 17" id="KW-0227">DNA damage</keyword>
<dbReference type="Proteomes" id="UP000799772">
    <property type="component" value="Unassembled WGS sequence"/>
</dbReference>
<name>A0A9P4IS15_9PEZI</name>
<feature type="compositionally biased region" description="Polar residues" evidence="18">
    <location>
        <begin position="140"/>
        <end position="154"/>
    </location>
</feature>
<keyword evidence="13 17" id="KW-0238">DNA-binding</keyword>
<keyword evidence="14 17" id="KW-0234">DNA repair</keyword>
<keyword evidence="8 17" id="KW-0479">Metal-binding</keyword>
<dbReference type="Pfam" id="PF13923">
    <property type="entry name" value="zf-C3HC4_2"/>
    <property type="match status" value="1"/>
</dbReference>
<evidence type="ECO:0000256" key="1">
    <source>
        <dbReference type="ARBA" id="ARBA00000900"/>
    </source>
</evidence>
<feature type="compositionally biased region" description="Basic and acidic residues" evidence="18">
    <location>
        <begin position="353"/>
        <end position="368"/>
    </location>
</feature>
<keyword evidence="15 17" id="KW-0539">Nucleus</keyword>
<comment type="catalytic activity">
    <reaction evidence="1 17">
        <text>S-ubiquitinyl-[E2 ubiquitin-conjugating enzyme]-L-cysteine + [acceptor protein]-L-lysine = [E2 ubiquitin-conjugating enzyme]-L-cysteine + N(6)-ubiquitinyl-[acceptor protein]-L-lysine.</text>
        <dbReference type="EC" id="2.3.2.27"/>
    </reaction>
</comment>
<proteinExistence type="inferred from homology"/>
<feature type="compositionally biased region" description="Acidic residues" evidence="18">
    <location>
        <begin position="162"/>
        <end position="176"/>
    </location>
</feature>
<keyword evidence="12 17" id="KW-0862">Zinc</keyword>
<organism evidence="21 22">
    <name type="scientific">Rhizodiscina lignyota</name>
    <dbReference type="NCBI Taxonomy" id="1504668"/>
    <lineage>
        <taxon>Eukaryota</taxon>
        <taxon>Fungi</taxon>
        <taxon>Dikarya</taxon>
        <taxon>Ascomycota</taxon>
        <taxon>Pezizomycotina</taxon>
        <taxon>Dothideomycetes</taxon>
        <taxon>Pleosporomycetidae</taxon>
        <taxon>Aulographales</taxon>
        <taxon>Rhizodiscinaceae</taxon>
        <taxon>Rhizodiscina</taxon>
    </lineage>
</organism>
<evidence type="ECO:0000256" key="6">
    <source>
        <dbReference type="ARBA" id="ARBA00015551"/>
    </source>
</evidence>
<gene>
    <name evidence="21" type="ORF">NA57DRAFT_31840</name>
</gene>
<feature type="region of interest" description="Disordered" evidence="18">
    <location>
        <begin position="336"/>
        <end position="409"/>
    </location>
</feature>
<sequence>MDSISEVSDPTDWLPTPLPLLAPVDSALRCQVCKDFYETPMITSCSHTFCSLCIRKCLSSDGRCPACREQDQASKLRRNWAIQEVVESFKTARPQVLDVAKRRENEEDGSPVQIKGRKRKWQDVGGEREDAEGARKAARQTRSQSRKATTSAISQDIVILDSEGDDDYDPSGEAEDYPQPGDGLVPCPVCGARMKEEAVWLHIERCDGNPPKKLSEARSITPQISASRHNRPPQPNLIPRLPQLNYSLLKDGALKKKFDDLGIPNWGSRELLIRRHTEWVNLYNSNADSSTPKSNRELLRELDLWERSQGGRAPARDALSKKKDFDGKAWMEGNKSQFDELIREARKKRQVPSKKEGQKEETANDAERSPNMPSALPGQLALSSTKKMPMFAMPSEPIRDGDGIEDSTQ</sequence>
<dbReference type="GO" id="GO:0006513">
    <property type="term" value="P:protein monoubiquitination"/>
    <property type="evidence" value="ECO:0007669"/>
    <property type="project" value="InterPro"/>
</dbReference>
<dbReference type="GO" id="GO:0061630">
    <property type="term" value="F:ubiquitin protein ligase activity"/>
    <property type="evidence" value="ECO:0007669"/>
    <property type="project" value="UniProtKB-UniRule"/>
</dbReference>
<dbReference type="EMBL" id="ML978122">
    <property type="protein sequence ID" value="KAF2103442.1"/>
    <property type="molecule type" value="Genomic_DNA"/>
</dbReference>
<evidence type="ECO:0000259" key="19">
    <source>
        <dbReference type="PROSITE" id="PS50089"/>
    </source>
</evidence>
<comment type="subcellular location">
    <subcellularLocation>
        <location evidence="2 17">Nucleus</location>
    </subcellularLocation>
</comment>
<evidence type="ECO:0000256" key="2">
    <source>
        <dbReference type="ARBA" id="ARBA00004123"/>
    </source>
</evidence>
<evidence type="ECO:0000256" key="4">
    <source>
        <dbReference type="ARBA" id="ARBA00009506"/>
    </source>
</evidence>
<comment type="function">
    <text evidence="17">E3 RING-finger protein, member of the UBC2/RAD6 epistasis group. Associates to the E2 ubiquitin conjugating enzyme UBC2/RAD6 to form the UBC2-RAD18 ubiquitin ligase complex involved in postreplicative repair (PRR) of damaged DNA.</text>
</comment>
<feature type="domain" description="SAP" evidence="20">
    <location>
        <begin position="246"/>
        <end position="280"/>
    </location>
</feature>
<dbReference type="InterPro" id="IPR017907">
    <property type="entry name" value="Znf_RING_CS"/>
</dbReference>
<feature type="compositionally biased region" description="Basic and acidic residues" evidence="18">
    <location>
        <begin position="121"/>
        <end position="135"/>
    </location>
</feature>
<feature type="domain" description="RING-type" evidence="19">
    <location>
        <begin position="30"/>
        <end position="68"/>
    </location>
</feature>
<reference evidence="21" key="1">
    <citation type="journal article" date="2020" name="Stud. Mycol.">
        <title>101 Dothideomycetes genomes: a test case for predicting lifestyles and emergence of pathogens.</title>
        <authorList>
            <person name="Haridas S."/>
            <person name="Albert R."/>
            <person name="Binder M."/>
            <person name="Bloem J."/>
            <person name="Labutti K."/>
            <person name="Salamov A."/>
            <person name="Andreopoulos B."/>
            <person name="Baker S."/>
            <person name="Barry K."/>
            <person name="Bills G."/>
            <person name="Bluhm B."/>
            <person name="Cannon C."/>
            <person name="Castanera R."/>
            <person name="Culley D."/>
            <person name="Daum C."/>
            <person name="Ezra D."/>
            <person name="Gonzalez J."/>
            <person name="Henrissat B."/>
            <person name="Kuo A."/>
            <person name="Liang C."/>
            <person name="Lipzen A."/>
            <person name="Lutzoni F."/>
            <person name="Magnuson J."/>
            <person name="Mondo S."/>
            <person name="Nolan M."/>
            <person name="Ohm R."/>
            <person name="Pangilinan J."/>
            <person name="Park H.-J."/>
            <person name="Ramirez L."/>
            <person name="Alfaro M."/>
            <person name="Sun H."/>
            <person name="Tritt A."/>
            <person name="Yoshinaga Y."/>
            <person name="Zwiers L.-H."/>
            <person name="Turgeon B."/>
            <person name="Goodwin S."/>
            <person name="Spatafora J."/>
            <person name="Crous P."/>
            <person name="Grigoriev I."/>
        </authorList>
    </citation>
    <scope>NUCLEOTIDE SEQUENCE</scope>
    <source>
        <strain evidence="21">CBS 133067</strain>
    </source>
</reference>
<dbReference type="PROSITE" id="PS00518">
    <property type="entry name" value="ZF_RING_1"/>
    <property type="match status" value="1"/>
</dbReference>
<evidence type="ECO:0000256" key="13">
    <source>
        <dbReference type="ARBA" id="ARBA00023125"/>
    </source>
</evidence>
<dbReference type="PANTHER" id="PTHR14134">
    <property type="entry name" value="E3 UBIQUITIN-PROTEIN LIGASE RAD18"/>
    <property type="match status" value="1"/>
</dbReference>
<dbReference type="GO" id="GO:0006301">
    <property type="term" value="P:DNA damage tolerance"/>
    <property type="evidence" value="ECO:0007669"/>
    <property type="project" value="InterPro"/>
</dbReference>
<dbReference type="Gene3D" id="3.30.40.10">
    <property type="entry name" value="Zinc/RING finger domain, C3HC4 (zinc finger)"/>
    <property type="match status" value="1"/>
</dbReference>
<evidence type="ECO:0000256" key="18">
    <source>
        <dbReference type="SAM" id="MobiDB-lite"/>
    </source>
</evidence>
<comment type="caution">
    <text evidence="21">The sequence shown here is derived from an EMBL/GenBank/DDBJ whole genome shotgun (WGS) entry which is preliminary data.</text>
</comment>
<dbReference type="InterPro" id="IPR001841">
    <property type="entry name" value="Znf_RING"/>
</dbReference>
<evidence type="ECO:0000256" key="7">
    <source>
        <dbReference type="ARBA" id="ARBA00022679"/>
    </source>
</evidence>